<evidence type="ECO:0000259" key="9">
    <source>
        <dbReference type="PROSITE" id="PS50111"/>
    </source>
</evidence>
<keyword evidence="2" id="KW-1003">Cell membrane</keyword>
<name>A0ABS4RAJ6_9BACI</name>
<dbReference type="RefSeq" id="WP_245349928.1">
    <property type="nucleotide sequence ID" value="NZ_JAGIKZ010000001.1"/>
</dbReference>
<dbReference type="SMART" id="SM00283">
    <property type="entry name" value="MA"/>
    <property type="match status" value="1"/>
</dbReference>
<proteinExistence type="inferred from homology"/>
<keyword evidence="4 6" id="KW-0807">Transducer</keyword>
<feature type="domain" description="Methyl-accepting transducer" evidence="9">
    <location>
        <begin position="276"/>
        <end position="512"/>
    </location>
</feature>
<dbReference type="SMART" id="SM00304">
    <property type="entry name" value="HAMP"/>
    <property type="match status" value="1"/>
</dbReference>
<evidence type="ECO:0000256" key="1">
    <source>
        <dbReference type="ARBA" id="ARBA00004236"/>
    </source>
</evidence>
<dbReference type="Proteomes" id="UP001519293">
    <property type="component" value="Unassembled WGS sequence"/>
</dbReference>
<sequence length="562" mass="61648">MLRIKTRLITILSILTMTIIGLGSFAVYIINTTINQNQLLKDEMELQKSVLKIQFNLAGLSNDERALIITGEEQYKNGIQNKTAEIKKNLEEAKTLDTEKKFATYISELEQSFNEFWQVNQQVLKTFVTDPSRARSIHFGEERTLRKEILDPAVADLVAVLNADVEQLTATIEERGKNSQAGLLIVTIVTTISGVILGILLLRAILIPLGKFNNQLREIANGEADLTKRVHIKGKNEYVELAHSFNLFVESLRGIMKQVGNSSEQVAASSEELTASAEQSKVTSSQVSDSMQEIVDNNKQQNELMENSLHVVRDSLDDLRAVTLSASKVADVSALMKTQAENGTEAIEKVVEQMENIEKSVSLTGAGVQSLVTSVHEIKEISSLITDISNQTNLLALNAAIEAARAGEHGKGFAVVAEEVRKLAGQTSTSSVQIQGLVDVIENESNETVSNIQYVKDNVISGMNLSETTRSNFKEILDSIEQVTNQIHEIAEASRQVTSGFSVVQESIEDVTKGTKETVVSTESISAATEEQLATMEEVTFATTALANLAEELQTMISRFKV</sequence>
<dbReference type="PROSITE" id="PS50111">
    <property type="entry name" value="CHEMOTAXIS_TRANSDUC_2"/>
    <property type="match status" value="1"/>
</dbReference>
<dbReference type="Gene3D" id="1.10.287.950">
    <property type="entry name" value="Methyl-accepting chemotaxis protein"/>
    <property type="match status" value="1"/>
</dbReference>
<evidence type="ECO:0000256" key="3">
    <source>
        <dbReference type="ARBA" id="ARBA00023136"/>
    </source>
</evidence>
<dbReference type="CDD" id="cd06225">
    <property type="entry name" value="HAMP"/>
    <property type="match status" value="1"/>
</dbReference>
<evidence type="ECO:0000256" key="2">
    <source>
        <dbReference type="ARBA" id="ARBA00022475"/>
    </source>
</evidence>
<evidence type="ECO:0000256" key="7">
    <source>
        <dbReference type="SAM" id="MobiDB-lite"/>
    </source>
</evidence>
<dbReference type="Pfam" id="PF00672">
    <property type="entry name" value="HAMP"/>
    <property type="match status" value="1"/>
</dbReference>
<evidence type="ECO:0000256" key="5">
    <source>
        <dbReference type="ARBA" id="ARBA00029447"/>
    </source>
</evidence>
<comment type="similarity">
    <text evidence="5">Belongs to the methyl-accepting chemotaxis (MCP) protein family.</text>
</comment>
<evidence type="ECO:0000313" key="12">
    <source>
        <dbReference type="Proteomes" id="UP001519293"/>
    </source>
</evidence>
<comment type="subcellular location">
    <subcellularLocation>
        <location evidence="1">Cell membrane</location>
    </subcellularLocation>
</comment>
<gene>
    <name evidence="11" type="ORF">J2Z40_000257</name>
</gene>
<keyword evidence="8" id="KW-1133">Transmembrane helix</keyword>
<dbReference type="PROSITE" id="PS50885">
    <property type="entry name" value="HAMP"/>
    <property type="match status" value="1"/>
</dbReference>
<comment type="caution">
    <text evidence="11">The sequence shown here is derived from an EMBL/GenBank/DDBJ whole genome shotgun (WGS) entry which is preliminary data.</text>
</comment>
<protein>
    <submittedName>
        <fullName evidence="11">Methyl-accepting chemotaxis protein</fullName>
    </submittedName>
</protein>
<dbReference type="PANTHER" id="PTHR32089:SF114">
    <property type="entry name" value="METHYL-ACCEPTING CHEMOTAXIS PROTEIN MCPB"/>
    <property type="match status" value="1"/>
</dbReference>
<dbReference type="InterPro" id="IPR004089">
    <property type="entry name" value="MCPsignal_dom"/>
</dbReference>
<feature type="compositionally biased region" description="Polar residues" evidence="7">
    <location>
        <begin position="281"/>
        <end position="291"/>
    </location>
</feature>
<evidence type="ECO:0000256" key="6">
    <source>
        <dbReference type="PROSITE-ProRule" id="PRU00284"/>
    </source>
</evidence>
<evidence type="ECO:0000256" key="8">
    <source>
        <dbReference type="SAM" id="Phobius"/>
    </source>
</evidence>
<organism evidence="11 12">
    <name type="scientific">Cytobacillus eiseniae</name>
    <dbReference type="NCBI Taxonomy" id="762947"/>
    <lineage>
        <taxon>Bacteria</taxon>
        <taxon>Bacillati</taxon>
        <taxon>Bacillota</taxon>
        <taxon>Bacilli</taxon>
        <taxon>Bacillales</taxon>
        <taxon>Bacillaceae</taxon>
        <taxon>Cytobacillus</taxon>
    </lineage>
</organism>
<keyword evidence="3 8" id="KW-0472">Membrane</keyword>
<reference evidence="11 12" key="1">
    <citation type="submission" date="2021-03" db="EMBL/GenBank/DDBJ databases">
        <title>Genomic Encyclopedia of Type Strains, Phase IV (KMG-IV): sequencing the most valuable type-strain genomes for metagenomic binning, comparative biology and taxonomic classification.</title>
        <authorList>
            <person name="Goeker M."/>
        </authorList>
    </citation>
    <scope>NUCLEOTIDE SEQUENCE [LARGE SCALE GENOMIC DNA]</scope>
    <source>
        <strain evidence="11 12">DSM 26675</strain>
    </source>
</reference>
<feature type="transmembrane region" description="Helical" evidence="8">
    <location>
        <begin position="181"/>
        <end position="202"/>
    </location>
</feature>
<feature type="transmembrane region" description="Helical" evidence="8">
    <location>
        <begin position="7"/>
        <end position="30"/>
    </location>
</feature>
<dbReference type="PANTHER" id="PTHR32089">
    <property type="entry name" value="METHYL-ACCEPTING CHEMOTAXIS PROTEIN MCPB"/>
    <property type="match status" value="1"/>
</dbReference>
<dbReference type="CDD" id="cd11386">
    <property type="entry name" value="MCP_signal"/>
    <property type="match status" value="1"/>
</dbReference>
<evidence type="ECO:0000259" key="10">
    <source>
        <dbReference type="PROSITE" id="PS50885"/>
    </source>
</evidence>
<dbReference type="InterPro" id="IPR003660">
    <property type="entry name" value="HAMP_dom"/>
</dbReference>
<dbReference type="SUPFAM" id="SSF58104">
    <property type="entry name" value="Methyl-accepting chemotaxis protein (MCP) signaling domain"/>
    <property type="match status" value="1"/>
</dbReference>
<accession>A0ABS4RAJ6</accession>
<dbReference type="EMBL" id="JAGIKZ010000001">
    <property type="protein sequence ID" value="MBP2239704.1"/>
    <property type="molecule type" value="Genomic_DNA"/>
</dbReference>
<dbReference type="PRINTS" id="PR00260">
    <property type="entry name" value="CHEMTRNSDUCR"/>
</dbReference>
<evidence type="ECO:0000313" key="11">
    <source>
        <dbReference type="EMBL" id="MBP2239704.1"/>
    </source>
</evidence>
<dbReference type="InterPro" id="IPR004090">
    <property type="entry name" value="Chemotax_Me-accpt_rcpt"/>
</dbReference>
<feature type="region of interest" description="Disordered" evidence="7">
    <location>
        <begin position="267"/>
        <end position="291"/>
    </location>
</feature>
<feature type="compositionally biased region" description="Low complexity" evidence="7">
    <location>
        <begin position="267"/>
        <end position="280"/>
    </location>
</feature>
<keyword evidence="12" id="KW-1185">Reference proteome</keyword>
<evidence type="ECO:0000256" key="4">
    <source>
        <dbReference type="ARBA" id="ARBA00023224"/>
    </source>
</evidence>
<keyword evidence="8" id="KW-0812">Transmembrane</keyword>
<dbReference type="Pfam" id="PF00015">
    <property type="entry name" value="MCPsignal"/>
    <property type="match status" value="1"/>
</dbReference>
<feature type="domain" description="HAMP" evidence="10">
    <location>
        <begin position="203"/>
        <end position="257"/>
    </location>
</feature>